<evidence type="ECO:0000313" key="3">
    <source>
        <dbReference type="EMBL" id="GIJ31622.1"/>
    </source>
</evidence>
<organism evidence="3 4">
    <name type="scientific">Micromonospora sediminimaris</name>
    <dbReference type="NCBI Taxonomy" id="547162"/>
    <lineage>
        <taxon>Bacteria</taxon>
        <taxon>Bacillati</taxon>
        <taxon>Actinomycetota</taxon>
        <taxon>Actinomycetes</taxon>
        <taxon>Micromonosporales</taxon>
        <taxon>Micromonosporaceae</taxon>
        <taxon>Micromonospora</taxon>
    </lineage>
</organism>
<evidence type="ECO:0000256" key="1">
    <source>
        <dbReference type="SAM" id="MobiDB-lite"/>
    </source>
</evidence>
<dbReference type="SUPFAM" id="SSF54427">
    <property type="entry name" value="NTF2-like"/>
    <property type="match status" value="1"/>
</dbReference>
<dbReference type="InterPro" id="IPR027843">
    <property type="entry name" value="DUF4440"/>
</dbReference>
<feature type="compositionally biased region" description="Basic and acidic residues" evidence="1">
    <location>
        <begin position="43"/>
        <end position="60"/>
    </location>
</feature>
<evidence type="ECO:0000259" key="2">
    <source>
        <dbReference type="Pfam" id="PF14534"/>
    </source>
</evidence>
<dbReference type="InterPro" id="IPR032710">
    <property type="entry name" value="NTF2-like_dom_sf"/>
</dbReference>
<dbReference type="Gene3D" id="3.10.450.50">
    <property type="match status" value="1"/>
</dbReference>
<comment type="caution">
    <text evidence="3">The sequence shown here is derived from an EMBL/GenBank/DDBJ whole genome shotgun (WGS) entry which is preliminary data.</text>
</comment>
<dbReference type="Proteomes" id="UP000607311">
    <property type="component" value="Unassembled WGS sequence"/>
</dbReference>
<reference evidence="3" key="1">
    <citation type="submission" date="2021-01" db="EMBL/GenBank/DDBJ databases">
        <title>Whole genome shotgun sequence of Verrucosispora sediminis NBRC 107745.</title>
        <authorList>
            <person name="Komaki H."/>
            <person name="Tamura T."/>
        </authorList>
    </citation>
    <scope>NUCLEOTIDE SEQUENCE</scope>
    <source>
        <strain evidence="3">NBRC 107745</strain>
    </source>
</reference>
<sequence>MAAALDQIVNYQPGQPLAQDLRAQRWQRGPHLAERAGPMHQFPQEERRPSAADSGERDFHGAGGRGMSCLAAGVRDQLTIPAAAHRLVTGGGPGLTGQMTFDFNIHPDSVQLTDDASQHPWIFARAFNSGDVAAVEQVYEPDGVLVAAPGQAVTGAARVAANQRFLDVGLPIDVRPRHVYLADDIALLIVDWTIDGQGADGQHVHLEGTATDVARRGPDGCWRYVIDNPFGTARL</sequence>
<evidence type="ECO:0000313" key="4">
    <source>
        <dbReference type="Proteomes" id="UP000607311"/>
    </source>
</evidence>
<dbReference type="Pfam" id="PF14534">
    <property type="entry name" value="DUF4440"/>
    <property type="match status" value="1"/>
</dbReference>
<gene>
    <name evidence="3" type="ORF">Vse01_07700</name>
</gene>
<feature type="domain" description="DUF4440" evidence="2">
    <location>
        <begin position="123"/>
        <end position="223"/>
    </location>
</feature>
<dbReference type="EMBL" id="BOPD01000006">
    <property type="protein sequence ID" value="GIJ31622.1"/>
    <property type="molecule type" value="Genomic_DNA"/>
</dbReference>
<dbReference type="AlphaFoldDB" id="A0A9W5XID0"/>
<accession>A0A9W5XID0</accession>
<proteinExistence type="predicted"/>
<protein>
    <recommendedName>
        <fullName evidence="2">DUF4440 domain-containing protein</fullName>
    </recommendedName>
</protein>
<keyword evidence="4" id="KW-1185">Reference proteome</keyword>
<name>A0A9W5XID0_9ACTN</name>
<feature type="region of interest" description="Disordered" evidence="1">
    <location>
        <begin position="34"/>
        <end position="63"/>
    </location>
</feature>